<evidence type="ECO:0000256" key="8">
    <source>
        <dbReference type="ARBA" id="ARBA00023157"/>
    </source>
</evidence>
<dbReference type="Pfam" id="PF00141">
    <property type="entry name" value="peroxidase"/>
    <property type="match status" value="1"/>
</dbReference>
<proteinExistence type="inferred from homology"/>
<keyword evidence="9" id="KW-0376">Hydrogen peroxide</keyword>
<dbReference type="PROSITE" id="PS50873">
    <property type="entry name" value="PEROXIDASE_4"/>
    <property type="match status" value="1"/>
</dbReference>
<evidence type="ECO:0000256" key="9">
    <source>
        <dbReference type="RuleBase" id="RU362060"/>
    </source>
</evidence>
<evidence type="ECO:0000313" key="12">
    <source>
        <dbReference type="Proteomes" id="UP001497444"/>
    </source>
</evidence>
<keyword evidence="8" id="KW-1015">Disulfide bond</keyword>
<feature type="domain" description="Plant heme peroxidase family profile" evidence="10">
    <location>
        <begin position="26"/>
        <end position="318"/>
    </location>
</feature>
<comment type="subcellular location">
    <subcellularLocation>
        <location evidence="9">Secreted</location>
    </subcellularLocation>
</comment>
<comment type="catalytic activity">
    <reaction evidence="1 9">
        <text>2 a phenolic donor + H2O2 = 2 a phenolic radical donor + 2 H2O</text>
        <dbReference type="Rhea" id="RHEA:56136"/>
        <dbReference type="ChEBI" id="CHEBI:15377"/>
        <dbReference type="ChEBI" id="CHEBI:16240"/>
        <dbReference type="ChEBI" id="CHEBI:139520"/>
        <dbReference type="ChEBI" id="CHEBI:139521"/>
        <dbReference type="EC" id="1.11.1.7"/>
    </reaction>
</comment>
<keyword evidence="12" id="KW-1185">Reference proteome</keyword>
<dbReference type="PANTHER" id="PTHR31517">
    <property type="match status" value="1"/>
</dbReference>
<keyword evidence="4 9" id="KW-0349">Heme</keyword>
<keyword evidence="9" id="KW-0964">Secreted</keyword>
<organism evidence="11 12">
    <name type="scientific">Sphagnum jensenii</name>
    <dbReference type="NCBI Taxonomy" id="128206"/>
    <lineage>
        <taxon>Eukaryota</taxon>
        <taxon>Viridiplantae</taxon>
        <taxon>Streptophyta</taxon>
        <taxon>Embryophyta</taxon>
        <taxon>Bryophyta</taxon>
        <taxon>Sphagnophytina</taxon>
        <taxon>Sphagnopsida</taxon>
        <taxon>Sphagnales</taxon>
        <taxon>Sphagnaceae</taxon>
        <taxon>Sphagnum</taxon>
    </lineage>
</organism>
<evidence type="ECO:0000256" key="3">
    <source>
        <dbReference type="ARBA" id="ARBA00022559"/>
    </source>
</evidence>
<reference evidence="11" key="1">
    <citation type="submission" date="2024-02" db="EMBL/GenBank/DDBJ databases">
        <authorList>
            <consortium name="ELIXIR-Norway"/>
            <consortium name="Elixir Norway"/>
        </authorList>
    </citation>
    <scope>NUCLEOTIDE SEQUENCE</scope>
</reference>
<evidence type="ECO:0000256" key="2">
    <source>
        <dbReference type="ARBA" id="ARBA00006873"/>
    </source>
</evidence>
<dbReference type="InterPro" id="IPR033905">
    <property type="entry name" value="Secretory_peroxidase"/>
</dbReference>
<dbReference type="PROSITE" id="PS00436">
    <property type="entry name" value="PEROXIDASE_2"/>
    <property type="match status" value="1"/>
</dbReference>
<evidence type="ECO:0000259" key="10">
    <source>
        <dbReference type="PROSITE" id="PS50873"/>
    </source>
</evidence>
<dbReference type="InterPro" id="IPR000823">
    <property type="entry name" value="Peroxidase_pln"/>
</dbReference>
<comment type="function">
    <text evidence="9">Removal of H(2)O(2), oxidation of toxic reductants, biosynthesis and degradation of lignin, suberization, auxin catabolism, response to environmental stresses such as wounding, pathogen attack and oxidative stress.</text>
</comment>
<evidence type="ECO:0000256" key="4">
    <source>
        <dbReference type="ARBA" id="ARBA00022617"/>
    </source>
</evidence>
<dbReference type="PROSITE" id="PS00435">
    <property type="entry name" value="PEROXIDASE_1"/>
    <property type="match status" value="1"/>
</dbReference>
<keyword evidence="5 9" id="KW-0479">Metal-binding</keyword>
<gene>
    <name evidence="11" type="ORF">CSSPJE1EN1_LOCUS12729</name>
</gene>
<protein>
    <recommendedName>
        <fullName evidence="9">Peroxidase</fullName>
        <ecNumber evidence="9">1.11.1.7</ecNumber>
    </recommendedName>
</protein>
<dbReference type="Proteomes" id="UP001497444">
    <property type="component" value="Chromosome 19"/>
</dbReference>
<comment type="cofactor">
    <cofactor evidence="9">
        <name>heme b</name>
        <dbReference type="ChEBI" id="CHEBI:60344"/>
    </cofactor>
    <text evidence="9">Binds 1 heme b (iron(II)-protoporphyrin IX) group per subunit.</text>
</comment>
<dbReference type="InterPro" id="IPR019794">
    <property type="entry name" value="Peroxidases_AS"/>
</dbReference>
<dbReference type="InterPro" id="IPR010255">
    <property type="entry name" value="Haem_peroxidase_sf"/>
</dbReference>
<accession>A0ABP0WN33</accession>
<evidence type="ECO:0000256" key="5">
    <source>
        <dbReference type="ARBA" id="ARBA00022723"/>
    </source>
</evidence>
<keyword evidence="3 9" id="KW-0575">Peroxidase</keyword>
<dbReference type="EC" id="1.11.1.7" evidence="9"/>
<dbReference type="PANTHER" id="PTHR31517:SF84">
    <property type="entry name" value="PEROXIDASE"/>
    <property type="match status" value="1"/>
</dbReference>
<evidence type="ECO:0000256" key="1">
    <source>
        <dbReference type="ARBA" id="ARBA00000189"/>
    </source>
</evidence>
<evidence type="ECO:0000313" key="11">
    <source>
        <dbReference type="EMBL" id="CAK9267251.1"/>
    </source>
</evidence>
<dbReference type="PRINTS" id="PR00458">
    <property type="entry name" value="PEROXIDASE"/>
</dbReference>
<keyword evidence="7 9" id="KW-0408">Iron</keyword>
<dbReference type="SUPFAM" id="SSF48113">
    <property type="entry name" value="Heme-dependent peroxidases"/>
    <property type="match status" value="1"/>
</dbReference>
<keyword evidence="6 9" id="KW-0560">Oxidoreductase</keyword>
<dbReference type="InterPro" id="IPR002016">
    <property type="entry name" value="Haem_peroxidase"/>
</dbReference>
<dbReference type="Gene3D" id="1.10.420.10">
    <property type="entry name" value="Peroxidase, domain 2"/>
    <property type="match status" value="1"/>
</dbReference>
<comment type="cofactor">
    <cofactor evidence="9">
        <name>Ca(2+)</name>
        <dbReference type="ChEBI" id="CHEBI:29108"/>
    </cofactor>
    <text evidence="9">Binds 2 calcium ions per subunit.</text>
</comment>
<keyword evidence="9" id="KW-0106">Calcium</keyword>
<dbReference type="InterPro" id="IPR019793">
    <property type="entry name" value="Peroxidases_heam-ligand_BS"/>
</dbReference>
<sequence length="320" mass="34987">MDYFAYKIPLIMHHRFILFTNNLSNSFKFGFYDESCPDAEKIVTSVVEAQFRSNPGIAAGVLRMHFHDCFVEGCDGPVLLDPTTSNPKPEKTAFPNLTVRGFEVIDEAKKKLEAACPGIVSCADIVAFAARDSVQVTGGPGYKVKSGRRDGRVSLESQALANIPRPQFNASELIQSFAAKGLSVKDMVTLSGAHTIGRSHCSNFAPIRSNNIDAAFAKSVSKVCPTASVNKTVFLDGSSPNYFDNSYFKNLPTKKGLLFSDESLSLDSRTSNFVLTNANDASKWKKQFVRAIMKMGTTDLKLAGNSDGEIRKNCRQINAQ</sequence>
<evidence type="ECO:0000256" key="6">
    <source>
        <dbReference type="ARBA" id="ARBA00023002"/>
    </source>
</evidence>
<comment type="similarity">
    <text evidence="9">Belongs to the peroxidase family. Classical plant (class III) peroxidase subfamily.</text>
</comment>
<comment type="similarity">
    <text evidence="2">Belongs to the peroxidase family. Ascorbate peroxidase subfamily.</text>
</comment>
<dbReference type="CDD" id="cd00693">
    <property type="entry name" value="secretory_peroxidase"/>
    <property type="match status" value="1"/>
</dbReference>
<dbReference type="PRINTS" id="PR00461">
    <property type="entry name" value="PLPEROXIDASE"/>
</dbReference>
<dbReference type="EMBL" id="OZ020114">
    <property type="protein sequence ID" value="CAK9267251.1"/>
    <property type="molecule type" value="Genomic_DNA"/>
</dbReference>
<name>A0ABP0WN33_9BRYO</name>
<evidence type="ECO:0000256" key="7">
    <source>
        <dbReference type="ARBA" id="ARBA00023004"/>
    </source>
</evidence>
<dbReference type="Gene3D" id="1.10.520.10">
    <property type="match status" value="1"/>
</dbReference>